<keyword evidence="1 6" id="KW-0489">Methyltransferase</keyword>
<dbReference type="Proteomes" id="UP001143463">
    <property type="component" value="Unassembled WGS sequence"/>
</dbReference>
<dbReference type="Gene3D" id="3.40.50.150">
    <property type="entry name" value="Vaccinia Virus protein VP39"/>
    <property type="match status" value="1"/>
</dbReference>
<evidence type="ECO:0000256" key="3">
    <source>
        <dbReference type="ARBA" id="ARBA00022691"/>
    </source>
</evidence>
<keyword evidence="2" id="KW-0808">Transferase</keyword>
<dbReference type="SUPFAM" id="SSF53335">
    <property type="entry name" value="S-adenosyl-L-methionine-dependent methyltransferases"/>
    <property type="match status" value="1"/>
</dbReference>
<sequence length="245" mass="26672">MVHFARMTSRISSGRVHDRAGWAFLCRAIRRPHLFGSPAPSGRALAAQLARLLPDSGTPTVVELGAGTGALTRQIHERLPAGSRLLAVELDEVLARHLAAHLPGVDVRQGDAERLPALLADAGITRAEAVVTSLPWTLLPAHRRDAVLDAIAAALTPDGMATAVLTRTALPNRARELRRAFAARFAEVEAMPVVWRNLPPATVLVARRPHPAHQRTEHRPDHRSEHSRPDRRPGHRPPEPDARAS</sequence>
<evidence type="ECO:0000256" key="4">
    <source>
        <dbReference type="SAM" id="MobiDB-lite"/>
    </source>
</evidence>
<organism evidence="6 7">
    <name type="scientific">Pseudonocardia halophobica</name>
    <dbReference type="NCBI Taxonomy" id="29401"/>
    <lineage>
        <taxon>Bacteria</taxon>
        <taxon>Bacillati</taxon>
        <taxon>Actinomycetota</taxon>
        <taxon>Actinomycetes</taxon>
        <taxon>Pseudonocardiales</taxon>
        <taxon>Pseudonocardiaceae</taxon>
        <taxon>Pseudonocardia</taxon>
    </lineage>
</organism>
<evidence type="ECO:0000313" key="7">
    <source>
        <dbReference type="Proteomes" id="UP001143463"/>
    </source>
</evidence>
<gene>
    <name evidence="6" type="ORF">GCM10017577_58900</name>
</gene>
<dbReference type="CDD" id="cd02440">
    <property type="entry name" value="AdoMet_MTases"/>
    <property type="match status" value="1"/>
</dbReference>
<dbReference type="GO" id="GO:0000179">
    <property type="term" value="F:rRNA (adenine-N6,N6-)-dimethyltransferase activity"/>
    <property type="evidence" value="ECO:0007669"/>
    <property type="project" value="InterPro"/>
</dbReference>
<dbReference type="Pfam" id="PF13649">
    <property type="entry name" value="Methyltransf_25"/>
    <property type="match status" value="1"/>
</dbReference>
<dbReference type="EMBL" id="BSFQ01000036">
    <property type="protein sequence ID" value="GLL14742.1"/>
    <property type="molecule type" value="Genomic_DNA"/>
</dbReference>
<evidence type="ECO:0000256" key="1">
    <source>
        <dbReference type="ARBA" id="ARBA00022603"/>
    </source>
</evidence>
<keyword evidence="7" id="KW-1185">Reference proteome</keyword>
<name>A0A9W6NZH3_9PSEU</name>
<proteinExistence type="predicted"/>
<dbReference type="InterPro" id="IPR041698">
    <property type="entry name" value="Methyltransf_25"/>
</dbReference>
<dbReference type="InterPro" id="IPR020598">
    <property type="entry name" value="rRNA_Ade_methylase_Trfase_N"/>
</dbReference>
<feature type="compositionally biased region" description="Basic and acidic residues" evidence="4">
    <location>
        <begin position="214"/>
        <end position="245"/>
    </location>
</feature>
<feature type="region of interest" description="Disordered" evidence="4">
    <location>
        <begin position="207"/>
        <end position="245"/>
    </location>
</feature>
<comment type="caution">
    <text evidence="6">The sequence shown here is derived from an EMBL/GenBank/DDBJ whole genome shotgun (WGS) entry which is preliminary data.</text>
</comment>
<protein>
    <submittedName>
        <fullName evidence="6">Methyltransferase</fullName>
    </submittedName>
</protein>
<dbReference type="InterPro" id="IPR029063">
    <property type="entry name" value="SAM-dependent_MTases_sf"/>
</dbReference>
<dbReference type="AlphaFoldDB" id="A0A9W6NZH3"/>
<dbReference type="SMART" id="SM00650">
    <property type="entry name" value="rADc"/>
    <property type="match status" value="1"/>
</dbReference>
<feature type="domain" description="Ribosomal RNA adenine methylase transferase N-terminal" evidence="5">
    <location>
        <begin position="45"/>
        <end position="209"/>
    </location>
</feature>
<evidence type="ECO:0000259" key="5">
    <source>
        <dbReference type="SMART" id="SM00650"/>
    </source>
</evidence>
<keyword evidence="3" id="KW-0949">S-adenosyl-L-methionine</keyword>
<evidence type="ECO:0000313" key="6">
    <source>
        <dbReference type="EMBL" id="GLL14742.1"/>
    </source>
</evidence>
<accession>A0A9W6NZH3</accession>
<reference evidence="6" key="2">
    <citation type="submission" date="2023-01" db="EMBL/GenBank/DDBJ databases">
        <authorList>
            <person name="Sun Q."/>
            <person name="Evtushenko L."/>
        </authorList>
    </citation>
    <scope>NUCLEOTIDE SEQUENCE</scope>
    <source>
        <strain evidence="6">VKM Ac-1069</strain>
    </source>
</reference>
<reference evidence="6" key="1">
    <citation type="journal article" date="2014" name="Int. J. Syst. Evol. Microbiol.">
        <title>Complete genome sequence of Corynebacterium casei LMG S-19264T (=DSM 44701T), isolated from a smear-ripened cheese.</title>
        <authorList>
            <consortium name="US DOE Joint Genome Institute (JGI-PGF)"/>
            <person name="Walter F."/>
            <person name="Albersmeier A."/>
            <person name="Kalinowski J."/>
            <person name="Ruckert C."/>
        </authorList>
    </citation>
    <scope>NUCLEOTIDE SEQUENCE</scope>
    <source>
        <strain evidence="6">VKM Ac-1069</strain>
    </source>
</reference>
<evidence type="ECO:0000256" key="2">
    <source>
        <dbReference type="ARBA" id="ARBA00022679"/>
    </source>
</evidence>